<dbReference type="Gene3D" id="3.20.20.450">
    <property type="entry name" value="EAL domain"/>
    <property type="match status" value="1"/>
</dbReference>
<dbReference type="PANTHER" id="PTHR33121:SF70">
    <property type="entry name" value="SIGNALING PROTEIN YKOW"/>
    <property type="match status" value="1"/>
</dbReference>
<dbReference type="EMBL" id="BMIY01000001">
    <property type="protein sequence ID" value="GGG49399.1"/>
    <property type="molecule type" value="Genomic_DNA"/>
</dbReference>
<dbReference type="SUPFAM" id="SSF55073">
    <property type="entry name" value="Nucleotide cyclase"/>
    <property type="match status" value="1"/>
</dbReference>
<dbReference type="SMART" id="SM00052">
    <property type="entry name" value="EAL"/>
    <property type="match status" value="1"/>
</dbReference>
<organism evidence="2 3">
    <name type="scientific">Pseudohongiella nitratireducens</name>
    <dbReference type="NCBI Taxonomy" id="1768907"/>
    <lineage>
        <taxon>Bacteria</taxon>
        <taxon>Pseudomonadati</taxon>
        <taxon>Pseudomonadota</taxon>
        <taxon>Gammaproteobacteria</taxon>
        <taxon>Pseudomonadales</taxon>
        <taxon>Pseudohongiellaceae</taxon>
        <taxon>Pseudohongiella</taxon>
    </lineage>
</organism>
<name>A0A917LQ35_9GAMM</name>
<dbReference type="SMART" id="SM00267">
    <property type="entry name" value="GGDEF"/>
    <property type="match status" value="1"/>
</dbReference>
<comment type="caution">
    <text evidence="2">The sequence shown here is derived from an EMBL/GenBank/DDBJ whole genome shotgun (WGS) entry which is preliminary data.</text>
</comment>
<dbReference type="InterPro" id="IPR050706">
    <property type="entry name" value="Cyclic-di-GMP_PDE-like"/>
</dbReference>
<dbReference type="Pfam" id="PF00563">
    <property type="entry name" value="EAL"/>
    <property type="match status" value="1"/>
</dbReference>
<dbReference type="InterPro" id="IPR043128">
    <property type="entry name" value="Rev_trsase/Diguanyl_cyclase"/>
</dbReference>
<dbReference type="PANTHER" id="PTHR33121">
    <property type="entry name" value="CYCLIC DI-GMP PHOSPHODIESTERASE PDEF"/>
    <property type="match status" value="1"/>
</dbReference>
<feature type="domain" description="EAL" evidence="1">
    <location>
        <begin position="232"/>
        <end position="424"/>
    </location>
</feature>
<reference evidence="2" key="1">
    <citation type="journal article" date="2014" name="Int. J. Syst. Evol. Microbiol.">
        <title>Complete genome sequence of Corynebacterium casei LMG S-19264T (=DSM 44701T), isolated from a smear-ripened cheese.</title>
        <authorList>
            <consortium name="US DOE Joint Genome Institute (JGI-PGF)"/>
            <person name="Walter F."/>
            <person name="Albersmeier A."/>
            <person name="Kalinowski J."/>
            <person name="Ruckert C."/>
        </authorList>
    </citation>
    <scope>NUCLEOTIDE SEQUENCE</scope>
    <source>
        <strain evidence="2">CGMCC 1.15425</strain>
    </source>
</reference>
<gene>
    <name evidence="2" type="ORF">GCM10011403_03150</name>
</gene>
<dbReference type="InterPro" id="IPR035919">
    <property type="entry name" value="EAL_sf"/>
</dbReference>
<dbReference type="Pfam" id="PF00990">
    <property type="entry name" value="GGDEF"/>
    <property type="match status" value="1"/>
</dbReference>
<evidence type="ECO:0000259" key="1">
    <source>
        <dbReference type="PROSITE" id="PS50883"/>
    </source>
</evidence>
<dbReference type="InterPro" id="IPR001633">
    <property type="entry name" value="EAL_dom"/>
</dbReference>
<dbReference type="InterPro" id="IPR029787">
    <property type="entry name" value="Nucleotide_cyclase"/>
</dbReference>
<evidence type="ECO:0000313" key="3">
    <source>
        <dbReference type="Proteomes" id="UP000627715"/>
    </source>
</evidence>
<dbReference type="AlphaFoldDB" id="A0A917LQ35"/>
<reference evidence="2" key="2">
    <citation type="submission" date="2020-09" db="EMBL/GenBank/DDBJ databases">
        <authorList>
            <person name="Sun Q."/>
            <person name="Zhou Y."/>
        </authorList>
    </citation>
    <scope>NUCLEOTIDE SEQUENCE</scope>
    <source>
        <strain evidence="2">CGMCC 1.15425</strain>
    </source>
</reference>
<accession>A0A917LQ35</accession>
<dbReference type="Proteomes" id="UP000627715">
    <property type="component" value="Unassembled WGS sequence"/>
</dbReference>
<dbReference type="InterPro" id="IPR000160">
    <property type="entry name" value="GGDEF_dom"/>
</dbReference>
<keyword evidence="3" id="KW-1185">Reference proteome</keyword>
<dbReference type="SUPFAM" id="SSF141868">
    <property type="entry name" value="EAL domain-like"/>
    <property type="match status" value="1"/>
</dbReference>
<sequence length="424" mass="47533">MGLTLLVFFYLSVSKRRESRLHQLLEQLASGEILNRALLLDANVQNHALSKPLLRFLDNMLRREARLQELTKQDFLTTFKTQNGSQSFVTQKLAMRHSPFDAVSVRINNLRIINDIYGFHHGDNCIKEVANRLAAIPGSGIRMDSGDLLWLSETTINASESEALVDSLSLPVMSAGSTIAIDLVLGIVNCPAQADGCEALFRRAWLTLEQACQSRCRFNHYCASLDKTYLRRLLIIAELESVFNGRDSEFSLFYQPKMNLATGQVEAAEALIRWHNPVLGNVFPDEFIPLAEQTGLLSKISYWVVSQAVRDLLVFRERDVPISVSINVSADDITDPRLLEHAVHLLQVNGLPASQLSFELTESQLLENPDQAIIHLTEFRKHGFRLAIDDFGTGYSSLAYLKRLPVDELKIDKSICNATGYTTG</sequence>
<protein>
    <recommendedName>
        <fullName evidence="1">EAL domain-containing protein</fullName>
    </recommendedName>
</protein>
<dbReference type="PROSITE" id="PS50883">
    <property type="entry name" value="EAL"/>
    <property type="match status" value="1"/>
</dbReference>
<evidence type="ECO:0000313" key="2">
    <source>
        <dbReference type="EMBL" id="GGG49399.1"/>
    </source>
</evidence>
<dbReference type="Gene3D" id="3.30.70.270">
    <property type="match status" value="1"/>
</dbReference>
<dbReference type="CDD" id="cd01948">
    <property type="entry name" value="EAL"/>
    <property type="match status" value="1"/>
</dbReference>
<dbReference type="GO" id="GO:0071111">
    <property type="term" value="F:cyclic-guanylate-specific phosphodiesterase activity"/>
    <property type="evidence" value="ECO:0007669"/>
    <property type="project" value="InterPro"/>
</dbReference>
<proteinExistence type="predicted"/>